<dbReference type="GO" id="GO:0048788">
    <property type="term" value="C:cytoskeleton of presynaptic active zone"/>
    <property type="evidence" value="ECO:0007669"/>
    <property type="project" value="TreeGrafter"/>
</dbReference>
<feature type="compositionally biased region" description="Polar residues" evidence="8">
    <location>
        <begin position="230"/>
        <end position="257"/>
    </location>
</feature>
<dbReference type="GO" id="GO:0035418">
    <property type="term" value="P:protein localization to synapse"/>
    <property type="evidence" value="ECO:0007669"/>
    <property type="project" value="TreeGrafter"/>
</dbReference>
<evidence type="ECO:0000259" key="9">
    <source>
        <dbReference type="Pfam" id="PF05715"/>
    </source>
</evidence>
<gene>
    <name evidence="10" type="ORF">Baya_15866</name>
</gene>
<evidence type="ECO:0000313" key="11">
    <source>
        <dbReference type="Proteomes" id="UP000319801"/>
    </source>
</evidence>
<feature type="region of interest" description="Disordered" evidence="8">
    <location>
        <begin position="542"/>
        <end position="1041"/>
    </location>
</feature>
<feature type="compositionally biased region" description="Low complexity" evidence="8">
    <location>
        <begin position="911"/>
        <end position="928"/>
    </location>
</feature>
<feature type="compositionally biased region" description="Polar residues" evidence="8">
    <location>
        <begin position="1024"/>
        <end position="1041"/>
    </location>
</feature>
<feature type="compositionally biased region" description="Basic and acidic residues" evidence="8">
    <location>
        <begin position="874"/>
        <end position="888"/>
    </location>
</feature>
<feature type="compositionally biased region" description="Basic and acidic residues" evidence="8">
    <location>
        <begin position="1006"/>
        <end position="1019"/>
    </location>
</feature>
<reference evidence="10 11" key="1">
    <citation type="journal article" date="2019" name="Genome Biol. Evol.">
        <title>Whole-Genome Sequencing of the Giant Devil Catfish, Bagarius yarrelli.</title>
        <authorList>
            <person name="Jiang W."/>
            <person name="Lv Y."/>
            <person name="Cheng L."/>
            <person name="Yang K."/>
            <person name="Chao B."/>
            <person name="Wang X."/>
            <person name="Li Y."/>
            <person name="Pan X."/>
            <person name="You X."/>
            <person name="Zhang Y."/>
            <person name="Yang J."/>
            <person name="Li J."/>
            <person name="Zhang X."/>
            <person name="Liu S."/>
            <person name="Sun C."/>
            <person name="Yang J."/>
            <person name="Shi Q."/>
        </authorList>
    </citation>
    <scope>NUCLEOTIDE SEQUENCE [LARGE SCALE GENOMIC DNA]</scope>
    <source>
        <strain evidence="10">JWS20170419001</strain>
        <tissue evidence="10">Muscle</tissue>
    </source>
</reference>
<evidence type="ECO:0000256" key="8">
    <source>
        <dbReference type="SAM" id="MobiDB-lite"/>
    </source>
</evidence>
<feature type="compositionally biased region" description="Pro residues" evidence="8">
    <location>
        <begin position="408"/>
        <end position="421"/>
    </location>
</feature>
<feature type="domain" description="Zinc finger piccolo-type" evidence="9">
    <location>
        <begin position="482"/>
        <end position="540"/>
    </location>
</feature>
<dbReference type="AlphaFoldDB" id="A0A556VTU6"/>
<keyword evidence="5" id="KW-0770">Synapse</keyword>
<feature type="domain" description="Zinc finger piccolo-type" evidence="9">
    <location>
        <begin position="144"/>
        <end position="202"/>
    </location>
</feature>
<evidence type="ECO:0000256" key="7">
    <source>
        <dbReference type="ARBA" id="ARBA00034101"/>
    </source>
</evidence>
<comment type="caution">
    <text evidence="10">The sequence shown here is derived from an EMBL/GenBank/DDBJ whole genome shotgun (WGS) entry which is preliminary data.</text>
</comment>
<accession>A0A556VTU6</accession>
<feature type="compositionally biased region" description="Acidic residues" evidence="8">
    <location>
        <begin position="966"/>
        <end position="979"/>
    </location>
</feature>
<dbReference type="EMBL" id="VCAZ01000249">
    <property type="protein sequence ID" value="TTN83891.1"/>
    <property type="molecule type" value="Genomic_DNA"/>
</dbReference>
<feature type="compositionally biased region" description="Polar residues" evidence="8">
    <location>
        <begin position="211"/>
        <end position="224"/>
    </location>
</feature>
<dbReference type="PANTHER" id="PTHR14113:SF14">
    <property type="entry name" value="PROTEIN BASSOON"/>
    <property type="match status" value="1"/>
</dbReference>
<feature type="compositionally biased region" description="Polar residues" evidence="8">
    <location>
        <begin position="595"/>
        <end position="611"/>
    </location>
</feature>
<feature type="compositionally biased region" description="Basic residues" evidence="8">
    <location>
        <begin position="996"/>
        <end position="1005"/>
    </location>
</feature>
<dbReference type="GO" id="GO:0008270">
    <property type="term" value="F:zinc ion binding"/>
    <property type="evidence" value="ECO:0007669"/>
    <property type="project" value="UniProtKB-KW"/>
</dbReference>
<feature type="region of interest" description="Disordered" evidence="8">
    <location>
        <begin position="442"/>
        <end position="480"/>
    </location>
</feature>
<feature type="compositionally biased region" description="Low complexity" evidence="8">
    <location>
        <begin position="258"/>
        <end position="274"/>
    </location>
</feature>
<feature type="region of interest" description="Disordered" evidence="8">
    <location>
        <begin position="86"/>
        <end position="135"/>
    </location>
</feature>
<evidence type="ECO:0000313" key="10">
    <source>
        <dbReference type="EMBL" id="TTN83891.1"/>
    </source>
</evidence>
<keyword evidence="1" id="KW-0479">Metal-binding</keyword>
<feature type="compositionally biased region" description="Basic and acidic residues" evidence="8">
    <location>
        <begin position="751"/>
        <end position="760"/>
    </location>
</feature>
<keyword evidence="11" id="KW-1185">Reference proteome</keyword>
<evidence type="ECO:0000256" key="2">
    <source>
        <dbReference type="ARBA" id="ARBA00022737"/>
    </source>
</evidence>
<organism evidence="10 11">
    <name type="scientific">Bagarius yarrelli</name>
    <name type="common">Goonch</name>
    <name type="synonym">Bagrus yarrelli</name>
    <dbReference type="NCBI Taxonomy" id="175774"/>
    <lineage>
        <taxon>Eukaryota</taxon>
        <taxon>Metazoa</taxon>
        <taxon>Chordata</taxon>
        <taxon>Craniata</taxon>
        <taxon>Vertebrata</taxon>
        <taxon>Euteleostomi</taxon>
        <taxon>Actinopterygii</taxon>
        <taxon>Neopterygii</taxon>
        <taxon>Teleostei</taxon>
        <taxon>Ostariophysi</taxon>
        <taxon>Siluriformes</taxon>
        <taxon>Sisoridae</taxon>
        <taxon>Sisorinae</taxon>
        <taxon>Bagarius</taxon>
    </lineage>
</organism>
<dbReference type="Proteomes" id="UP000319801">
    <property type="component" value="Unassembled WGS sequence"/>
</dbReference>
<feature type="compositionally biased region" description="Polar residues" evidence="8">
    <location>
        <begin position="442"/>
        <end position="458"/>
    </location>
</feature>
<feature type="compositionally biased region" description="Pro residues" evidence="8">
    <location>
        <begin position="549"/>
        <end position="564"/>
    </location>
</feature>
<dbReference type="GO" id="GO:0030424">
    <property type="term" value="C:axon"/>
    <property type="evidence" value="ECO:0007669"/>
    <property type="project" value="TreeGrafter"/>
</dbReference>
<dbReference type="GO" id="GO:0098882">
    <property type="term" value="F:structural constituent of presynaptic active zone"/>
    <property type="evidence" value="ECO:0007669"/>
    <property type="project" value="TreeGrafter"/>
</dbReference>
<keyword evidence="3" id="KW-0863">Zinc-finger</keyword>
<evidence type="ECO:0000256" key="5">
    <source>
        <dbReference type="ARBA" id="ARBA00023018"/>
    </source>
</evidence>
<feature type="compositionally biased region" description="Polar residues" evidence="8">
    <location>
        <begin position="731"/>
        <end position="740"/>
    </location>
</feature>
<dbReference type="SUPFAM" id="SSF57903">
    <property type="entry name" value="FYVE/PHD zinc finger"/>
    <property type="match status" value="2"/>
</dbReference>
<name>A0A556VTU6_BAGYA</name>
<dbReference type="Pfam" id="PF05715">
    <property type="entry name" value="zf-piccolo"/>
    <property type="match status" value="2"/>
</dbReference>
<dbReference type="PANTHER" id="PTHR14113">
    <property type="entry name" value="PICCOLO/BASSOON"/>
    <property type="match status" value="1"/>
</dbReference>
<feature type="compositionally biased region" description="Basic and acidic residues" evidence="8">
    <location>
        <begin position="778"/>
        <end position="791"/>
    </location>
</feature>
<protein>
    <submittedName>
        <fullName evidence="10">Protein bassoon</fullName>
    </submittedName>
</protein>
<feature type="compositionally biased region" description="Low complexity" evidence="8">
    <location>
        <begin position="565"/>
        <end position="594"/>
    </location>
</feature>
<feature type="compositionally biased region" description="Low complexity" evidence="8">
    <location>
        <begin position="462"/>
        <end position="476"/>
    </location>
</feature>
<dbReference type="GO" id="GO:1904071">
    <property type="term" value="P:presynaptic active zone assembly"/>
    <property type="evidence" value="ECO:0007669"/>
    <property type="project" value="TreeGrafter"/>
</dbReference>
<dbReference type="InterPro" id="IPR013083">
    <property type="entry name" value="Znf_RING/FYVE/PHD"/>
</dbReference>
<evidence type="ECO:0000256" key="1">
    <source>
        <dbReference type="ARBA" id="ARBA00022723"/>
    </source>
</evidence>
<comment type="subcellular location">
    <subcellularLocation>
        <location evidence="7">Presynaptic active zone</location>
    </subcellularLocation>
</comment>
<keyword evidence="6" id="KW-0966">Cell projection</keyword>
<evidence type="ECO:0000256" key="4">
    <source>
        <dbReference type="ARBA" id="ARBA00022833"/>
    </source>
</evidence>
<dbReference type="InterPro" id="IPR052098">
    <property type="entry name" value="Presynaptic_Scaffold_Bsn/Pclo"/>
</dbReference>
<dbReference type="OrthoDB" id="8958142at2759"/>
<dbReference type="InterPro" id="IPR011011">
    <property type="entry name" value="Znf_FYVE_PHD"/>
</dbReference>
<feature type="compositionally biased region" description="Low complexity" evidence="8">
    <location>
        <begin position="282"/>
        <end position="378"/>
    </location>
</feature>
<feature type="compositionally biased region" description="Basic residues" evidence="8">
    <location>
        <begin position="644"/>
        <end position="653"/>
    </location>
</feature>
<feature type="compositionally biased region" description="Polar residues" evidence="8">
    <location>
        <begin position="656"/>
        <end position="678"/>
    </location>
</feature>
<evidence type="ECO:0000256" key="6">
    <source>
        <dbReference type="ARBA" id="ARBA00023273"/>
    </source>
</evidence>
<dbReference type="GO" id="GO:0098978">
    <property type="term" value="C:glutamatergic synapse"/>
    <property type="evidence" value="ECO:0007669"/>
    <property type="project" value="TreeGrafter"/>
</dbReference>
<feature type="region of interest" description="Disordered" evidence="8">
    <location>
        <begin position="206"/>
        <end position="429"/>
    </location>
</feature>
<feature type="compositionally biased region" description="Basic and acidic residues" evidence="8">
    <location>
        <begin position="980"/>
        <end position="993"/>
    </location>
</feature>
<proteinExistence type="predicted"/>
<keyword evidence="4" id="KW-0862">Zinc</keyword>
<keyword evidence="2" id="KW-0677">Repeat</keyword>
<dbReference type="InterPro" id="IPR008899">
    <property type="entry name" value="Znf_piccolo"/>
</dbReference>
<dbReference type="Gene3D" id="3.30.40.10">
    <property type="entry name" value="Zinc/RING finger domain, C3HC4 (zinc finger)"/>
    <property type="match status" value="2"/>
</dbReference>
<sequence length="1041" mass="114092">MLAKAEASPGAWRVRRTFLLRPDEIAFTLHCRLTAPARFLTSARSVAAVFPLSHSSSRGSGGEPERSTRSCFSPFALIFHYPNVKSIQGKPPNTDPSNGPKPGGTAGSAPDQNHSPRKSPQGDVGGPKSPYSLPQIAPMPSSKLCPVCKTAELTGVTNGQPNCNTCTQCRTTVCNQCGFNPNPHLTEVQEWLCLNCQMQRALGMDMDTPRSKSQQQIHSPQQPTKPQPRTAPQTPSSTQPKPFPASQNELKSQSQPSTPLKTQTQVKPQTQTTPSAQNQARPQPQTTPSLQTQDRPQPQTTPSPQAQAKPQSQTTPSPQTQAKPQSQTTSSPQTQAKPQSQTTPFPQTQAKPQSQTTPSPQTQAKPQSQTPPSAQTQAKPQSQPPTPSHTHPKLPSTPQTQRKSQSQPPTPTKSQPNPPSDQPFGKLFGFGASLLNQASSLISVDQPQSQPQTPQKAPTASPKPGSQPGTPSQQQKSRPKVCCPLCKTELNVGMPSEPPNYKHCTQCHAQVCNMCGFNPTPHLTEKKEWLCLTCQTQRAISGDLGDGPSPVPQPMGSPRAPGPTPQQQAQLRPPNQQAGVRHAGPQQQKAPGAQVSGNVPSTKQGTPQSKGHAQVSPAKAAPTQPASKSKTETRKQEQGISKNKQCRKLKKKDSIKSSTQSLSDTGYSSDGISGSQGEITGLIREEGIKLSEGCLSTQRSPPSPSEIKKLESSMRPLLQSETESEIDKQRPQSLSITQDQFDSDGEVSDDLSCKLRHDYVEDSSESGLSPLPARHKLQKDLTNEEVMRRQILEMSADEEEMTEGHVKIKKSHKHSGDLGKERRRLTQQSNSFEDDTKCNDSTYKASEEDDLMGSQGGLRRFKTIELNNTNSYNRDLELSTEHDLREPELEMESLTGSPEERSKGEYSSTLPATTPSYTSGTSPTSVSSLEDDSDSSPSRRQRLEEVKQQRKARHRSHGPLLPTIEDSSEEDELREEEELLREQEKMRDLEQQRIRSTARKTKKETRKNSGHKDEERDQKLPQATCHQSRMLPQQRSFAKRC</sequence>
<evidence type="ECO:0000256" key="3">
    <source>
        <dbReference type="ARBA" id="ARBA00022771"/>
    </source>
</evidence>
<dbReference type="GO" id="GO:0098982">
    <property type="term" value="C:GABA-ergic synapse"/>
    <property type="evidence" value="ECO:0007669"/>
    <property type="project" value="TreeGrafter"/>
</dbReference>